<gene>
    <name evidence="10" type="ORF">Goari_012478</name>
</gene>
<evidence type="ECO:0000256" key="7">
    <source>
        <dbReference type="RuleBase" id="RU000454"/>
    </source>
</evidence>
<feature type="domain" description="Peptidase A1" evidence="9">
    <location>
        <begin position="1"/>
        <end position="227"/>
    </location>
</feature>
<evidence type="ECO:0000256" key="6">
    <source>
        <dbReference type="ARBA" id="ARBA00023180"/>
    </source>
</evidence>
<dbReference type="InterPro" id="IPR033121">
    <property type="entry name" value="PEPTIDASE_A1"/>
</dbReference>
<dbReference type="Gene3D" id="2.40.70.10">
    <property type="entry name" value="Acid Proteases"/>
    <property type="match status" value="1"/>
</dbReference>
<dbReference type="SUPFAM" id="SSF50630">
    <property type="entry name" value="Acid proteases"/>
    <property type="match status" value="1"/>
</dbReference>
<organism evidence="10 11">
    <name type="scientific">Gossypium aridum</name>
    <name type="common">American cotton</name>
    <name type="synonym">Erioxylum aridum</name>
    <dbReference type="NCBI Taxonomy" id="34290"/>
    <lineage>
        <taxon>Eukaryota</taxon>
        <taxon>Viridiplantae</taxon>
        <taxon>Streptophyta</taxon>
        <taxon>Embryophyta</taxon>
        <taxon>Tracheophyta</taxon>
        <taxon>Spermatophyta</taxon>
        <taxon>Magnoliopsida</taxon>
        <taxon>eudicotyledons</taxon>
        <taxon>Gunneridae</taxon>
        <taxon>Pentapetalae</taxon>
        <taxon>rosids</taxon>
        <taxon>malvids</taxon>
        <taxon>Malvales</taxon>
        <taxon>Malvaceae</taxon>
        <taxon>Malvoideae</taxon>
        <taxon>Gossypium</taxon>
    </lineage>
</organism>
<dbReference type="InterPro" id="IPR008139">
    <property type="entry name" value="SaposinB_dom"/>
</dbReference>
<dbReference type="InterPro" id="IPR008138">
    <property type="entry name" value="SapB_2"/>
</dbReference>
<dbReference type="GO" id="GO:0004190">
    <property type="term" value="F:aspartic-type endopeptidase activity"/>
    <property type="evidence" value="ECO:0007669"/>
    <property type="project" value="UniProtKB-KW"/>
</dbReference>
<keyword evidence="3 7" id="KW-0064">Aspartyl protease</keyword>
<comment type="similarity">
    <text evidence="1 7">Belongs to the peptidase A1 family.</text>
</comment>
<dbReference type="InterPro" id="IPR001969">
    <property type="entry name" value="Aspartic_peptidase_AS"/>
</dbReference>
<sequence length="230" mass="24586">VCEGGCAAIVDSGTSLLAGPTAVVTEINHAIGAEGVVSAECKEVVSQYGDLIWELLVSGVQPDKVCTQIGLCVLNGTRYMSSGIKTVVEKENMEGLSAGDQLLCTTCQMTVFWIQSQLKQKGTKDTVLNYVNELCQSLPSPMGESVIDCARISLMPDITFIIGDKPFKLTPDQYIVKMGEGITTVCVSGFMALDVSPPRGPLWILGDVFMGVYHTVFDYGNLEIGFAEAA</sequence>
<dbReference type="InterPro" id="IPR011001">
    <property type="entry name" value="Saposin-like"/>
</dbReference>
<evidence type="ECO:0000256" key="4">
    <source>
        <dbReference type="ARBA" id="ARBA00023145"/>
    </source>
</evidence>
<dbReference type="PRINTS" id="PR00792">
    <property type="entry name" value="PEPSIN"/>
</dbReference>
<dbReference type="InterPro" id="IPR001461">
    <property type="entry name" value="Aspartic_peptidase_A1"/>
</dbReference>
<dbReference type="AlphaFoldDB" id="A0A7J8X0Z9"/>
<evidence type="ECO:0000259" key="8">
    <source>
        <dbReference type="PROSITE" id="PS50015"/>
    </source>
</evidence>
<keyword evidence="4" id="KW-0865">Zymogen</keyword>
<comment type="caution">
    <text evidence="10">The sequence shown here is derived from an EMBL/GenBank/DDBJ whole genome shotgun (WGS) entry which is preliminary data.</text>
</comment>
<dbReference type="Gene3D" id="1.10.225.10">
    <property type="entry name" value="Saposin-like"/>
    <property type="match status" value="1"/>
</dbReference>
<proteinExistence type="inferred from homology"/>
<dbReference type="FunFam" id="2.40.70.10:FF:000044">
    <property type="entry name" value="Lysosomal aspartic protease"/>
    <property type="match status" value="1"/>
</dbReference>
<keyword evidence="7" id="KW-0378">Hydrolase</keyword>
<dbReference type="Proteomes" id="UP000593577">
    <property type="component" value="Unassembled WGS sequence"/>
</dbReference>
<feature type="domain" description="Saposin B-type" evidence="8">
    <location>
        <begin position="36"/>
        <end position="76"/>
    </location>
</feature>
<keyword evidence="11" id="KW-1185">Reference proteome</keyword>
<dbReference type="PROSITE" id="PS50015">
    <property type="entry name" value="SAP_B"/>
    <property type="match status" value="2"/>
</dbReference>
<evidence type="ECO:0000313" key="10">
    <source>
        <dbReference type="EMBL" id="MBA0680800.1"/>
    </source>
</evidence>
<accession>A0A7J8X0Z9</accession>
<dbReference type="Pfam" id="PF03489">
    <property type="entry name" value="SapB_2"/>
    <property type="match status" value="1"/>
</dbReference>
<dbReference type="Pfam" id="PF00026">
    <property type="entry name" value="Asp"/>
    <property type="match status" value="1"/>
</dbReference>
<dbReference type="PANTHER" id="PTHR47966">
    <property type="entry name" value="BETA-SITE APP-CLEAVING ENZYME, ISOFORM A-RELATED"/>
    <property type="match status" value="1"/>
</dbReference>
<dbReference type="PROSITE" id="PS00141">
    <property type="entry name" value="ASP_PROTEASE"/>
    <property type="match status" value="1"/>
</dbReference>
<dbReference type="EMBL" id="JABFAA010000004">
    <property type="protein sequence ID" value="MBA0680800.1"/>
    <property type="molecule type" value="Genomic_DNA"/>
</dbReference>
<evidence type="ECO:0000256" key="3">
    <source>
        <dbReference type="ARBA" id="ARBA00022750"/>
    </source>
</evidence>
<keyword evidence="5" id="KW-1015">Disulfide bond</keyword>
<feature type="domain" description="Saposin B-type" evidence="8">
    <location>
        <begin position="100"/>
        <end position="141"/>
    </location>
</feature>
<dbReference type="PROSITE" id="PS51767">
    <property type="entry name" value="PEPTIDASE_A1"/>
    <property type="match status" value="1"/>
</dbReference>
<dbReference type="InterPro" id="IPR021109">
    <property type="entry name" value="Peptidase_aspartic_dom_sf"/>
</dbReference>
<dbReference type="GO" id="GO:0006508">
    <property type="term" value="P:proteolysis"/>
    <property type="evidence" value="ECO:0007669"/>
    <property type="project" value="UniProtKB-KW"/>
</dbReference>
<dbReference type="GO" id="GO:0006629">
    <property type="term" value="P:lipid metabolic process"/>
    <property type="evidence" value="ECO:0007669"/>
    <property type="project" value="InterPro"/>
</dbReference>
<feature type="non-terminal residue" evidence="10">
    <location>
        <position position="1"/>
    </location>
</feature>
<dbReference type="PANTHER" id="PTHR47966:SF28">
    <property type="entry name" value="OS01G0290000 PROTEIN"/>
    <property type="match status" value="1"/>
</dbReference>
<reference evidence="10 11" key="1">
    <citation type="journal article" date="2019" name="Genome Biol. Evol.">
        <title>Insights into the evolution of the New World diploid cottons (Gossypium, subgenus Houzingenia) based on genome sequencing.</title>
        <authorList>
            <person name="Grover C.E."/>
            <person name="Arick M.A. 2nd"/>
            <person name="Thrash A."/>
            <person name="Conover J.L."/>
            <person name="Sanders W.S."/>
            <person name="Peterson D.G."/>
            <person name="Frelichowski J.E."/>
            <person name="Scheffler J.A."/>
            <person name="Scheffler B.E."/>
            <person name="Wendel J.F."/>
        </authorList>
    </citation>
    <scope>NUCLEOTIDE SEQUENCE [LARGE SCALE GENOMIC DNA]</scope>
    <source>
        <strain evidence="10">185</strain>
        <tissue evidence="10">Leaf</tissue>
    </source>
</reference>
<dbReference type="InterPro" id="IPR007856">
    <property type="entry name" value="SapB_1"/>
</dbReference>
<evidence type="ECO:0000256" key="1">
    <source>
        <dbReference type="ARBA" id="ARBA00007447"/>
    </source>
</evidence>
<evidence type="ECO:0000256" key="2">
    <source>
        <dbReference type="ARBA" id="ARBA00022670"/>
    </source>
</evidence>
<evidence type="ECO:0000313" key="11">
    <source>
        <dbReference type="Proteomes" id="UP000593577"/>
    </source>
</evidence>
<dbReference type="Pfam" id="PF05184">
    <property type="entry name" value="SapB_1"/>
    <property type="match status" value="1"/>
</dbReference>
<keyword evidence="6" id="KW-0325">Glycoprotein</keyword>
<dbReference type="SUPFAM" id="SSF47862">
    <property type="entry name" value="Saposin"/>
    <property type="match status" value="1"/>
</dbReference>
<evidence type="ECO:0008006" key="12">
    <source>
        <dbReference type="Google" id="ProtNLM"/>
    </source>
</evidence>
<keyword evidence="2 7" id="KW-0645">Protease</keyword>
<evidence type="ECO:0000256" key="5">
    <source>
        <dbReference type="ARBA" id="ARBA00023157"/>
    </source>
</evidence>
<evidence type="ECO:0000259" key="9">
    <source>
        <dbReference type="PROSITE" id="PS51767"/>
    </source>
</evidence>
<protein>
    <recommendedName>
        <fullName evidence="12">Aspartic proteinase</fullName>
    </recommendedName>
</protein>
<name>A0A7J8X0Z9_GOSAI</name>